<dbReference type="PANTHER" id="PTHR30576:SF8">
    <property type="entry name" value="UNDECAPRENYL-PHOSPHATE GALACTOSE PHOSPHOTRANSFERASE"/>
    <property type="match status" value="1"/>
</dbReference>
<dbReference type="Pfam" id="PF02397">
    <property type="entry name" value="Bac_transf"/>
    <property type="match status" value="1"/>
</dbReference>
<gene>
    <name evidence="4" type="primary">epsL_2</name>
    <name evidence="4" type="ORF">EC9_14160</name>
</gene>
<evidence type="ECO:0000256" key="1">
    <source>
        <dbReference type="ARBA" id="ARBA00006464"/>
    </source>
</evidence>
<dbReference type="InterPro" id="IPR003362">
    <property type="entry name" value="Bact_transf"/>
</dbReference>
<dbReference type="Proteomes" id="UP000319557">
    <property type="component" value="Chromosome"/>
</dbReference>
<protein>
    <submittedName>
        <fullName evidence="4">Putative sugar transferase EpsL</fullName>
        <ecNumber evidence="4">2.-.-.-</ecNumber>
    </submittedName>
</protein>
<dbReference type="OrthoDB" id="9766874at2"/>
<feature type="domain" description="Bacterial sugar transferase" evidence="3">
    <location>
        <begin position="8"/>
        <end position="181"/>
    </location>
</feature>
<dbReference type="EMBL" id="CP036261">
    <property type="protein sequence ID" value="QDS87238.1"/>
    <property type="molecule type" value="Genomic_DNA"/>
</dbReference>
<dbReference type="KEGG" id="ruv:EC9_14160"/>
<evidence type="ECO:0000259" key="3">
    <source>
        <dbReference type="Pfam" id="PF02397"/>
    </source>
</evidence>
<keyword evidence="4" id="KW-0808">Transferase</keyword>
<accession>A0A517LX89</accession>
<name>A0A517LX89_9BACT</name>
<organism evidence="4 5">
    <name type="scientific">Rosistilla ulvae</name>
    <dbReference type="NCBI Taxonomy" id="1930277"/>
    <lineage>
        <taxon>Bacteria</taxon>
        <taxon>Pseudomonadati</taxon>
        <taxon>Planctomycetota</taxon>
        <taxon>Planctomycetia</taxon>
        <taxon>Pirellulales</taxon>
        <taxon>Pirellulaceae</taxon>
        <taxon>Rosistilla</taxon>
    </lineage>
</organism>
<dbReference type="RefSeq" id="WP_145343457.1">
    <property type="nucleotide sequence ID" value="NZ_CP036261.1"/>
</dbReference>
<keyword evidence="5" id="KW-1185">Reference proteome</keyword>
<evidence type="ECO:0000313" key="4">
    <source>
        <dbReference type="EMBL" id="QDS87238.1"/>
    </source>
</evidence>
<feature type="region of interest" description="Disordered" evidence="2">
    <location>
        <begin position="200"/>
        <end position="224"/>
    </location>
</feature>
<dbReference type="PANTHER" id="PTHR30576">
    <property type="entry name" value="COLANIC BIOSYNTHESIS UDP-GLUCOSE LIPID CARRIER TRANSFERASE"/>
    <property type="match status" value="1"/>
</dbReference>
<dbReference type="AlphaFoldDB" id="A0A517LX89"/>
<comment type="similarity">
    <text evidence="1">Belongs to the bacterial sugar transferase family.</text>
</comment>
<dbReference type="GO" id="GO:0016780">
    <property type="term" value="F:phosphotransferase activity, for other substituted phosphate groups"/>
    <property type="evidence" value="ECO:0007669"/>
    <property type="project" value="TreeGrafter"/>
</dbReference>
<sequence length="224" mass="25237">MRRRFIRSLFDRGTAIVLLILFAPFLATISLLIAAFLGAPVLFRQPRTGLDGTPFTLLKFRTMRDATDANGNPLSDDQRMTRLGRLLRAASIDELPALWNVIRGEMNLVGPRPLLLEYLPRYNPEQARRHLVKPGITGWAQVNGRNAIDWDQKFVLDVWYVDHQSFWLDLHILFLTIWKVVRRDGISAAEHATMPKFRGNQKPVACSHHDGSAGADATAGQTVA</sequence>
<proteinExistence type="inferred from homology"/>
<dbReference type="EC" id="2.-.-.-" evidence="4"/>
<evidence type="ECO:0000313" key="5">
    <source>
        <dbReference type="Proteomes" id="UP000319557"/>
    </source>
</evidence>
<evidence type="ECO:0000256" key="2">
    <source>
        <dbReference type="SAM" id="MobiDB-lite"/>
    </source>
</evidence>
<reference evidence="4 5" key="1">
    <citation type="submission" date="2019-02" db="EMBL/GenBank/DDBJ databases">
        <title>Deep-cultivation of Planctomycetes and their phenomic and genomic characterization uncovers novel biology.</title>
        <authorList>
            <person name="Wiegand S."/>
            <person name="Jogler M."/>
            <person name="Boedeker C."/>
            <person name="Pinto D."/>
            <person name="Vollmers J."/>
            <person name="Rivas-Marin E."/>
            <person name="Kohn T."/>
            <person name="Peeters S.H."/>
            <person name="Heuer A."/>
            <person name="Rast P."/>
            <person name="Oberbeckmann S."/>
            <person name="Bunk B."/>
            <person name="Jeske O."/>
            <person name="Meyerdierks A."/>
            <person name="Storesund J.E."/>
            <person name="Kallscheuer N."/>
            <person name="Luecker S."/>
            <person name="Lage O.M."/>
            <person name="Pohl T."/>
            <person name="Merkel B.J."/>
            <person name="Hornburger P."/>
            <person name="Mueller R.-W."/>
            <person name="Bruemmer F."/>
            <person name="Labrenz M."/>
            <person name="Spormann A.M."/>
            <person name="Op den Camp H."/>
            <person name="Overmann J."/>
            <person name="Amann R."/>
            <person name="Jetten M.S.M."/>
            <person name="Mascher T."/>
            <person name="Medema M.H."/>
            <person name="Devos D.P."/>
            <person name="Kaster A.-K."/>
            <person name="Ovreas L."/>
            <person name="Rohde M."/>
            <person name="Galperin M.Y."/>
            <person name="Jogler C."/>
        </authorList>
    </citation>
    <scope>NUCLEOTIDE SEQUENCE [LARGE SCALE GENOMIC DNA]</scope>
    <source>
        <strain evidence="4 5">EC9</strain>
    </source>
</reference>